<reference evidence="1 2" key="1">
    <citation type="submission" date="2019-03" db="EMBL/GenBank/DDBJ databases">
        <title>First draft genome of Liparis tanakae, snailfish: a comprehensive survey of snailfish specific genes.</title>
        <authorList>
            <person name="Kim W."/>
            <person name="Song I."/>
            <person name="Jeong J.-H."/>
            <person name="Kim D."/>
            <person name="Kim S."/>
            <person name="Ryu S."/>
            <person name="Song J.Y."/>
            <person name="Lee S.K."/>
        </authorList>
    </citation>
    <scope>NUCLEOTIDE SEQUENCE [LARGE SCALE GENOMIC DNA]</scope>
    <source>
        <tissue evidence="1">Muscle</tissue>
    </source>
</reference>
<keyword evidence="2" id="KW-1185">Reference proteome</keyword>
<proteinExistence type="predicted"/>
<evidence type="ECO:0000313" key="1">
    <source>
        <dbReference type="EMBL" id="TNN25861.1"/>
    </source>
</evidence>
<sequence length="69" mass="7324">MSAVSHNSDMVMSFLLPLNAGVQSTAPCPASLPGTVSGSCELMHLYSGRGGRRDLTYEQSDGYTAKMKI</sequence>
<dbReference type="EMBL" id="SRLO01011484">
    <property type="protein sequence ID" value="TNN25861.1"/>
    <property type="molecule type" value="Genomic_DNA"/>
</dbReference>
<evidence type="ECO:0000313" key="2">
    <source>
        <dbReference type="Proteomes" id="UP000314294"/>
    </source>
</evidence>
<gene>
    <name evidence="1" type="ORF">EYF80_064008</name>
</gene>
<protein>
    <submittedName>
        <fullName evidence="1">Uncharacterized protein</fullName>
    </submittedName>
</protein>
<comment type="caution">
    <text evidence="1">The sequence shown here is derived from an EMBL/GenBank/DDBJ whole genome shotgun (WGS) entry which is preliminary data.</text>
</comment>
<dbReference type="Proteomes" id="UP000314294">
    <property type="component" value="Unassembled WGS sequence"/>
</dbReference>
<organism evidence="1 2">
    <name type="scientific">Liparis tanakae</name>
    <name type="common">Tanaka's snailfish</name>
    <dbReference type="NCBI Taxonomy" id="230148"/>
    <lineage>
        <taxon>Eukaryota</taxon>
        <taxon>Metazoa</taxon>
        <taxon>Chordata</taxon>
        <taxon>Craniata</taxon>
        <taxon>Vertebrata</taxon>
        <taxon>Euteleostomi</taxon>
        <taxon>Actinopterygii</taxon>
        <taxon>Neopterygii</taxon>
        <taxon>Teleostei</taxon>
        <taxon>Neoteleostei</taxon>
        <taxon>Acanthomorphata</taxon>
        <taxon>Eupercaria</taxon>
        <taxon>Perciformes</taxon>
        <taxon>Cottioidei</taxon>
        <taxon>Cottales</taxon>
        <taxon>Liparidae</taxon>
        <taxon>Liparis</taxon>
    </lineage>
</organism>
<dbReference type="AlphaFoldDB" id="A0A4Z2EAT2"/>
<accession>A0A4Z2EAT2</accession>
<name>A0A4Z2EAT2_9TELE</name>